<evidence type="ECO:0000256" key="3">
    <source>
        <dbReference type="ARBA" id="ARBA00022679"/>
    </source>
</evidence>
<dbReference type="Gene3D" id="3.40.50.150">
    <property type="entry name" value="Vaccinia Virus protein VP39"/>
    <property type="match status" value="1"/>
</dbReference>
<name>A0AA36CY99_9BILA</name>
<evidence type="ECO:0000256" key="1">
    <source>
        <dbReference type="ARBA" id="ARBA00004969"/>
    </source>
</evidence>
<dbReference type="PANTHER" id="PTHR44307">
    <property type="entry name" value="PHOSPHOETHANOLAMINE METHYLTRANSFERASE"/>
    <property type="match status" value="1"/>
</dbReference>
<dbReference type="InterPro" id="IPR013216">
    <property type="entry name" value="Methyltransf_11"/>
</dbReference>
<comment type="caution">
    <text evidence="6">The sequence shown here is derived from an EMBL/GenBank/DDBJ whole genome shotgun (WGS) entry which is preliminary data.</text>
</comment>
<comment type="pathway">
    <text evidence="2">Lipid metabolism.</text>
</comment>
<dbReference type="EMBL" id="CATQJA010002644">
    <property type="protein sequence ID" value="CAJ0576490.1"/>
    <property type="molecule type" value="Genomic_DNA"/>
</dbReference>
<dbReference type="GO" id="GO:0000234">
    <property type="term" value="F:phosphoethanolamine N-methyltransferase activity"/>
    <property type="evidence" value="ECO:0007669"/>
    <property type="project" value="UniProtKB-EC"/>
</dbReference>
<dbReference type="SUPFAM" id="SSF53335">
    <property type="entry name" value="S-adenosyl-L-methionine-dependent methyltransferases"/>
    <property type="match status" value="1"/>
</dbReference>
<evidence type="ECO:0000256" key="2">
    <source>
        <dbReference type="ARBA" id="ARBA00005189"/>
    </source>
</evidence>
<dbReference type="Gene3D" id="3.40.50.12180">
    <property type="match status" value="1"/>
</dbReference>
<feature type="non-terminal residue" evidence="6">
    <location>
        <position position="460"/>
    </location>
</feature>
<reference evidence="6" key="1">
    <citation type="submission" date="2023-06" db="EMBL/GenBank/DDBJ databases">
        <authorList>
            <person name="Delattre M."/>
        </authorList>
    </citation>
    <scope>NUCLEOTIDE SEQUENCE</scope>
    <source>
        <strain evidence="6">AF72</strain>
    </source>
</reference>
<dbReference type="EC" id="2.1.1.103" evidence="4"/>
<evidence type="ECO:0000313" key="7">
    <source>
        <dbReference type="Proteomes" id="UP001177023"/>
    </source>
</evidence>
<sequence>MLTEVKRDNFKSFWDKYSDTPDNTAMMLNNNAGTLEEDDRRDILSSLPDVTNKDAVDIGAGIGRFTTVLAQTARWVLTTDFIDSFIKKNKERNAQFDNVHYQVGDAVHLRMEDSSVDLVFTNWLMMYLSDREVIEFLMSAMRWSRPNGCVHLRESCTEPSTGRTTGNTLHNHAEANPTHYRDASLYIKLLKEFRYRDAEGKLWRFDVLWSCSVPTYIKRMQNWRQVHWLAKKVPAEEGEEKSFDDYLELFSITWQDIQNSWNEELEPEQHVWTDQIFDTVLGTDAVPEGSTAYVYTPRVISPYCHVDSHRIAQKLSSNVWNVELDPYYYTTSLTRANTVKDKRVRYGWNENLQASVDYWKQRGGDFNALVATELLATNDAQSIRDLVSILNPSAKAFLLEPVESIDKDELSKKLTESGFKTFEITDITDDALHAQRAYFEAHKKPAEVVGKHWVLIEATL</sequence>
<comment type="pathway">
    <text evidence="1">Phospholipid metabolism; phosphatidylcholine biosynthesis.</text>
</comment>
<dbReference type="CDD" id="cd02440">
    <property type="entry name" value="AdoMet_MTases"/>
    <property type="match status" value="1"/>
</dbReference>
<evidence type="ECO:0000313" key="6">
    <source>
        <dbReference type="EMBL" id="CAJ0576490.1"/>
    </source>
</evidence>
<feature type="domain" description="Methyltransferase type 11" evidence="5">
    <location>
        <begin position="56"/>
        <end position="150"/>
    </location>
</feature>
<dbReference type="Proteomes" id="UP001177023">
    <property type="component" value="Unassembled WGS sequence"/>
</dbReference>
<evidence type="ECO:0000256" key="4">
    <source>
        <dbReference type="ARBA" id="ARBA00035674"/>
    </source>
</evidence>
<evidence type="ECO:0000259" key="5">
    <source>
        <dbReference type="Pfam" id="PF08241"/>
    </source>
</evidence>
<organism evidence="6 7">
    <name type="scientific">Mesorhabditis spiculigera</name>
    <dbReference type="NCBI Taxonomy" id="96644"/>
    <lineage>
        <taxon>Eukaryota</taxon>
        <taxon>Metazoa</taxon>
        <taxon>Ecdysozoa</taxon>
        <taxon>Nematoda</taxon>
        <taxon>Chromadorea</taxon>
        <taxon>Rhabditida</taxon>
        <taxon>Rhabditina</taxon>
        <taxon>Rhabditomorpha</taxon>
        <taxon>Rhabditoidea</taxon>
        <taxon>Rhabditidae</taxon>
        <taxon>Mesorhabditinae</taxon>
        <taxon>Mesorhabditis</taxon>
    </lineage>
</organism>
<dbReference type="Pfam" id="PF08241">
    <property type="entry name" value="Methyltransf_11"/>
    <property type="match status" value="1"/>
</dbReference>
<gene>
    <name evidence="6" type="ORF">MSPICULIGERA_LOCUS14781</name>
</gene>
<keyword evidence="3" id="KW-0808">Transferase</keyword>
<accession>A0AA36CY99</accession>
<dbReference type="AlphaFoldDB" id="A0AA36CY99"/>
<proteinExistence type="predicted"/>
<dbReference type="PANTHER" id="PTHR44307:SF18">
    <property type="entry name" value="PHOSPHOETHANOLAMINE N-METHYLTRANSFERASE 1"/>
    <property type="match status" value="1"/>
</dbReference>
<keyword evidence="7" id="KW-1185">Reference proteome</keyword>
<protein>
    <recommendedName>
        <fullName evidence="4">phosphoethanolamine N-methyltransferase</fullName>
        <ecNumber evidence="4">2.1.1.103</ecNumber>
    </recommendedName>
</protein>
<dbReference type="InterPro" id="IPR029063">
    <property type="entry name" value="SAM-dependent_MTases_sf"/>
</dbReference>